<gene>
    <name evidence="3" type="ORF">C1280_24820</name>
</gene>
<reference evidence="3 4" key="1">
    <citation type="submission" date="2018-01" db="EMBL/GenBank/DDBJ databases">
        <title>G. obscuriglobus.</title>
        <authorList>
            <person name="Franke J."/>
            <person name="Blomberg W."/>
            <person name="Selmecki A."/>
        </authorList>
    </citation>
    <scope>NUCLEOTIDE SEQUENCE [LARGE SCALE GENOMIC DNA]</scope>
    <source>
        <strain evidence="3 4">DSM 5831</strain>
    </source>
</reference>
<feature type="compositionally biased region" description="Low complexity" evidence="1">
    <location>
        <begin position="222"/>
        <end position="231"/>
    </location>
</feature>
<protein>
    <submittedName>
        <fullName evidence="3">Uncharacterized protein</fullName>
    </submittedName>
</protein>
<evidence type="ECO:0000256" key="1">
    <source>
        <dbReference type="SAM" id="MobiDB-lite"/>
    </source>
</evidence>
<feature type="transmembrane region" description="Helical" evidence="2">
    <location>
        <begin position="242"/>
        <end position="260"/>
    </location>
</feature>
<dbReference type="AlphaFoldDB" id="A0A2Z3GZG9"/>
<sequence length="271" mass="29235">MKGGEIRHIGRSWKAGKAGPSAVAFRAPGNAFFGPGDVWREMLIELTGPAGGQLDLDQLLTAADGPVRADREKLDGRECVRLRFSATYPSGAKERVTLWHDIGRNYLVCRVLVERPDLPTSRYSVLQVLDFIEPQPGVVFPVKVRREHFRNGEMFSATVATLTDVTINKLLPPDALALPQVPRGTTLHDRIEGKEGPIDSDWKPLGVMRPAAPPPLPPAPKVAPADAPAVPSTSEPVSTGRWVLSGSLVLLVLAAGVAVVSRVRARRNSTA</sequence>
<keyword evidence="4" id="KW-1185">Reference proteome</keyword>
<proteinExistence type="predicted"/>
<evidence type="ECO:0000313" key="4">
    <source>
        <dbReference type="Proteomes" id="UP000245802"/>
    </source>
</evidence>
<organism evidence="3 4">
    <name type="scientific">Gemmata obscuriglobus</name>
    <dbReference type="NCBI Taxonomy" id="114"/>
    <lineage>
        <taxon>Bacteria</taxon>
        <taxon>Pseudomonadati</taxon>
        <taxon>Planctomycetota</taxon>
        <taxon>Planctomycetia</taxon>
        <taxon>Gemmatales</taxon>
        <taxon>Gemmataceae</taxon>
        <taxon>Gemmata</taxon>
    </lineage>
</organism>
<dbReference type="Proteomes" id="UP000245802">
    <property type="component" value="Chromosome"/>
</dbReference>
<name>A0A2Z3GZG9_9BACT</name>
<keyword evidence="2" id="KW-0812">Transmembrane</keyword>
<keyword evidence="2" id="KW-0472">Membrane</keyword>
<dbReference type="KEGG" id="gog:C1280_24820"/>
<evidence type="ECO:0000256" key="2">
    <source>
        <dbReference type="SAM" id="Phobius"/>
    </source>
</evidence>
<evidence type="ECO:0000313" key="3">
    <source>
        <dbReference type="EMBL" id="AWM39909.1"/>
    </source>
</evidence>
<feature type="region of interest" description="Disordered" evidence="1">
    <location>
        <begin position="202"/>
        <end position="237"/>
    </location>
</feature>
<keyword evidence="2" id="KW-1133">Transmembrane helix</keyword>
<accession>A0A2Z3GZG9</accession>
<feature type="compositionally biased region" description="Pro residues" evidence="1">
    <location>
        <begin position="211"/>
        <end position="221"/>
    </location>
</feature>
<dbReference type="EMBL" id="CP025958">
    <property type="protein sequence ID" value="AWM39909.1"/>
    <property type="molecule type" value="Genomic_DNA"/>
</dbReference>